<keyword evidence="6" id="KW-1185">Reference proteome</keyword>
<keyword evidence="2" id="KW-1133">Transmembrane helix</keyword>
<keyword evidence="3" id="KW-0732">Signal</keyword>
<name>T1J0B5_STRMM</name>
<dbReference type="AlphaFoldDB" id="T1J0B5"/>
<feature type="transmembrane region" description="Helical" evidence="2">
    <location>
        <begin position="189"/>
        <end position="210"/>
    </location>
</feature>
<reference evidence="5" key="2">
    <citation type="submission" date="2015-02" db="UniProtKB">
        <authorList>
            <consortium name="EnsemblMetazoa"/>
        </authorList>
    </citation>
    <scope>IDENTIFICATION</scope>
</reference>
<dbReference type="Proteomes" id="UP000014500">
    <property type="component" value="Unassembled WGS sequence"/>
</dbReference>
<dbReference type="InterPro" id="IPR000742">
    <property type="entry name" value="EGF"/>
</dbReference>
<sequence length="224" mass="24906">MHFVQFYPFGLGLIFLFTIQLCNTQSICDLPNCVGINPTSIIFTFCEGLGHHINSSCCFDKDSKVLLGLDLNGCSITDTSKYLDTLTTVEYMSLRGSDVNCSTNNFKGMINLRNLWLSDKCNFTCPGGDTAWHDESSNKCENQTDLCKKYNFTCPENSKCANNGPGLFHCICADSYYGYKCTRKGEFPVTIFTACLSTATVVTSAVLWFLTLKKTVILPVEPMQ</sequence>
<reference evidence="6" key="1">
    <citation type="submission" date="2011-05" db="EMBL/GenBank/DDBJ databases">
        <authorList>
            <person name="Richards S.R."/>
            <person name="Qu J."/>
            <person name="Jiang H."/>
            <person name="Jhangiani S.N."/>
            <person name="Agravi P."/>
            <person name="Goodspeed R."/>
            <person name="Gross S."/>
            <person name="Mandapat C."/>
            <person name="Jackson L."/>
            <person name="Mathew T."/>
            <person name="Pu L."/>
            <person name="Thornton R."/>
            <person name="Saada N."/>
            <person name="Wilczek-Boney K.B."/>
            <person name="Lee S."/>
            <person name="Kovar C."/>
            <person name="Wu Y."/>
            <person name="Scherer S.E."/>
            <person name="Worley K.C."/>
            <person name="Muzny D.M."/>
            <person name="Gibbs R."/>
        </authorList>
    </citation>
    <scope>NUCLEOTIDE SEQUENCE</scope>
    <source>
        <strain evidence="6">Brora</strain>
    </source>
</reference>
<dbReference type="HOGENOM" id="CLU_086391_0_0_1"/>
<evidence type="ECO:0000256" key="2">
    <source>
        <dbReference type="SAM" id="Phobius"/>
    </source>
</evidence>
<dbReference type="eggNOG" id="ENOG502S1YR">
    <property type="taxonomic scope" value="Eukaryota"/>
</dbReference>
<evidence type="ECO:0000313" key="6">
    <source>
        <dbReference type="Proteomes" id="UP000014500"/>
    </source>
</evidence>
<feature type="chain" id="PRO_5004579796" description="EGF-like domain-containing protein" evidence="3">
    <location>
        <begin position="25"/>
        <end position="224"/>
    </location>
</feature>
<dbReference type="PROSITE" id="PS00022">
    <property type="entry name" value="EGF_1"/>
    <property type="match status" value="1"/>
</dbReference>
<dbReference type="OMA" id="KMAPHGP"/>
<comment type="caution">
    <text evidence="1">Lacks conserved residue(s) required for the propagation of feature annotation.</text>
</comment>
<evidence type="ECO:0000256" key="1">
    <source>
        <dbReference type="PROSITE-ProRule" id="PRU00076"/>
    </source>
</evidence>
<keyword evidence="1" id="KW-0245">EGF-like domain</keyword>
<dbReference type="PANTHER" id="PTHR15926:SF1">
    <property type="entry name" value="ALL-TRANS RETINOIC ACID-INDUCED DIFFERENTIATION FACTOR"/>
    <property type="match status" value="1"/>
</dbReference>
<protein>
    <recommendedName>
        <fullName evidence="4">EGF-like domain-containing protein</fullName>
    </recommendedName>
</protein>
<organism evidence="5 6">
    <name type="scientific">Strigamia maritima</name>
    <name type="common">European centipede</name>
    <name type="synonym">Geophilus maritimus</name>
    <dbReference type="NCBI Taxonomy" id="126957"/>
    <lineage>
        <taxon>Eukaryota</taxon>
        <taxon>Metazoa</taxon>
        <taxon>Ecdysozoa</taxon>
        <taxon>Arthropoda</taxon>
        <taxon>Myriapoda</taxon>
        <taxon>Chilopoda</taxon>
        <taxon>Pleurostigmophora</taxon>
        <taxon>Geophilomorpha</taxon>
        <taxon>Linotaeniidae</taxon>
        <taxon>Strigamia</taxon>
    </lineage>
</organism>
<evidence type="ECO:0000256" key="3">
    <source>
        <dbReference type="SAM" id="SignalP"/>
    </source>
</evidence>
<dbReference type="EMBL" id="JH431734">
    <property type="status" value="NOT_ANNOTATED_CDS"/>
    <property type="molecule type" value="Genomic_DNA"/>
</dbReference>
<keyword evidence="1" id="KW-1015">Disulfide bond</keyword>
<feature type="signal peptide" evidence="3">
    <location>
        <begin position="1"/>
        <end position="24"/>
    </location>
</feature>
<feature type="disulfide bond" evidence="1">
    <location>
        <begin position="172"/>
        <end position="181"/>
    </location>
</feature>
<dbReference type="PANTHER" id="PTHR15926">
    <property type="entry name" value="ALL-TRANS RETINOIC ACID-INDUCED DIFFERENTIATION FACTOR"/>
    <property type="match status" value="1"/>
</dbReference>
<proteinExistence type="predicted"/>
<keyword evidence="2" id="KW-0472">Membrane</keyword>
<dbReference type="EnsemblMetazoa" id="SMAR006959-RA">
    <property type="protein sequence ID" value="SMAR006959-PA"/>
    <property type="gene ID" value="SMAR006959"/>
</dbReference>
<evidence type="ECO:0000313" key="5">
    <source>
        <dbReference type="EnsemblMetazoa" id="SMAR006959-PA"/>
    </source>
</evidence>
<dbReference type="InterPro" id="IPR042350">
    <property type="entry name" value="ATRAID"/>
</dbReference>
<feature type="domain" description="EGF-like" evidence="4">
    <location>
        <begin position="143"/>
        <end position="182"/>
    </location>
</feature>
<evidence type="ECO:0000259" key="4">
    <source>
        <dbReference type="PROSITE" id="PS50026"/>
    </source>
</evidence>
<dbReference type="PROSITE" id="PS50026">
    <property type="entry name" value="EGF_3"/>
    <property type="match status" value="1"/>
</dbReference>
<keyword evidence="2" id="KW-0812">Transmembrane</keyword>
<accession>T1J0B5</accession>